<accession>A0ABW5DLI0</accession>
<keyword evidence="3" id="KW-0804">Transcription</keyword>
<evidence type="ECO:0000259" key="4">
    <source>
        <dbReference type="PROSITE" id="PS50949"/>
    </source>
</evidence>
<dbReference type="Pfam" id="PF00392">
    <property type="entry name" value="GntR"/>
    <property type="match status" value="1"/>
</dbReference>
<proteinExistence type="predicted"/>
<sequence>MSSLTGTLDKSLPVPVGTQLFGLIQFGIALGELVAGFRLPSVRDLASHLGIAPMTVSTVYADLRKIGLIEARPGSGTFVASLVKEDRGRASAMRKVQKKVDALFAEAESMGLAPADIAALVSARVARGRAVQERPLSLVMVGNFIETTTVYAERVTAYLGLSDTITVTTFSALQEGAQFPQPADICLTHANRRGEVEAFAPQGVPVVGLSYIPSEETRARLASLDPEAHVCVVSVFAEFMALMKPGVLRFAPHVAEIDVRMIDDPALEQVLNWADVVIYASGLETTLLPRLPEGRDVFEYRHVPDPHSIRTTLLPVLERLRAGLPHQEEAL</sequence>
<dbReference type="Proteomes" id="UP001597295">
    <property type="component" value="Unassembled WGS sequence"/>
</dbReference>
<gene>
    <name evidence="5" type="ORF">ACFSM5_01745</name>
</gene>
<dbReference type="SMART" id="SM00345">
    <property type="entry name" value="HTH_GNTR"/>
    <property type="match status" value="1"/>
</dbReference>
<evidence type="ECO:0000313" key="5">
    <source>
        <dbReference type="EMBL" id="MFD2261590.1"/>
    </source>
</evidence>
<keyword evidence="2" id="KW-0238">DNA-binding</keyword>
<dbReference type="RefSeq" id="WP_379874505.1">
    <property type="nucleotide sequence ID" value="NZ_JBHUIP010000002.1"/>
</dbReference>
<dbReference type="PANTHER" id="PTHR38445">
    <property type="entry name" value="HTH-TYPE TRANSCRIPTIONAL REPRESSOR YTRA"/>
    <property type="match status" value="1"/>
</dbReference>
<dbReference type="InterPro" id="IPR036388">
    <property type="entry name" value="WH-like_DNA-bd_sf"/>
</dbReference>
<dbReference type="EMBL" id="JBHUIP010000002">
    <property type="protein sequence ID" value="MFD2261590.1"/>
    <property type="molecule type" value="Genomic_DNA"/>
</dbReference>
<dbReference type="PANTHER" id="PTHR38445:SF9">
    <property type="entry name" value="HTH-TYPE TRANSCRIPTIONAL REPRESSOR YTRA"/>
    <property type="match status" value="1"/>
</dbReference>
<evidence type="ECO:0000256" key="2">
    <source>
        <dbReference type="ARBA" id="ARBA00023125"/>
    </source>
</evidence>
<evidence type="ECO:0000313" key="6">
    <source>
        <dbReference type="Proteomes" id="UP001597295"/>
    </source>
</evidence>
<name>A0ABW5DLI0_9PROT</name>
<evidence type="ECO:0000256" key="1">
    <source>
        <dbReference type="ARBA" id="ARBA00023015"/>
    </source>
</evidence>
<evidence type="ECO:0000256" key="3">
    <source>
        <dbReference type="ARBA" id="ARBA00023163"/>
    </source>
</evidence>
<dbReference type="CDD" id="cd07377">
    <property type="entry name" value="WHTH_GntR"/>
    <property type="match status" value="1"/>
</dbReference>
<protein>
    <submittedName>
        <fullName evidence="5">GntR family transcriptional regulator</fullName>
    </submittedName>
</protein>
<feature type="domain" description="HTH gntR-type" evidence="4">
    <location>
        <begin position="14"/>
        <end position="82"/>
    </location>
</feature>
<keyword evidence="1" id="KW-0805">Transcription regulation</keyword>
<dbReference type="InterPro" id="IPR000524">
    <property type="entry name" value="Tscrpt_reg_HTH_GntR"/>
</dbReference>
<reference evidence="6" key="1">
    <citation type="journal article" date="2019" name="Int. J. Syst. Evol. Microbiol.">
        <title>The Global Catalogue of Microorganisms (GCM) 10K type strain sequencing project: providing services to taxonomists for standard genome sequencing and annotation.</title>
        <authorList>
            <consortium name="The Broad Institute Genomics Platform"/>
            <consortium name="The Broad Institute Genome Sequencing Center for Infectious Disease"/>
            <person name="Wu L."/>
            <person name="Ma J."/>
        </authorList>
    </citation>
    <scope>NUCLEOTIDE SEQUENCE [LARGE SCALE GENOMIC DNA]</scope>
    <source>
        <strain evidence="6">CGMCC 1.19062</strain>
    </source>
</reference>
<organism evidence="5 6">
    <name type="scientific">Lacibacterium aquatile</name>
    <dbReference type="NCBI Taxonomy" id="1168082"/>
    <lineage>
        <taxon>Bacteria</taxon>
        <taxon>Pseudomonadati</taxon>
        <taxon>Pseudomonadota</taxon>
        <taxon>Alphaproteobacteria</taxon>
        <taxon>Rhodospirillales</taxon>
        <taxon>Rhodospirillaceae</taxon>
    </lineage>
</organism>
<dbReference type="SUPFAM" id="SSF46785">
    <property type="entry name" value="Winged helix' DNA-binding domain"/>
    <property type="match status" value="1"/>
</dbReference>
<dbReference type="PROSITE" id="PS50949">
    <property type="entry name" value="HTH_GNTR"/>
    <property type="match status" value="1"/>
</dbReference>
<keyword evidence="6" id="KW-1185">Reference proteome</keyword>
<dbReference type="Gene3D" id="1.10.10.10">
    <property type="entry name" value="Winged helix-like DNA-binding domain superfamily/Winged helix DNA-binding domain"/>
    <property type="match status" value="1"/>
</dbReference>
<comment type="caution">
    <text evidence="5">The sequence shown here is derived from an EMBL/GenBank/DDBJ whole genome shotgun (WGS) entry which is preliminary data.</text>
</comment>
<dbReference type="InterPro" id="IPR036390">
    <property type="entry name" value="WH_DNA-bd_sf"/>
</dbReference>